<dbReference type="EMBL" id="JAUBYV010000001">
    <property type="protein sequence ID" value="KAK2629480.1"/>
    <property type="molecule type" value="Genomic_DNA"/>
</dbReference>
<keyword evidence="4" id="KW-0804">Transcription</keyword>
<evidence type="ECO:0000256" key="2">
    <source>
        <dbReference type="ARBA" id="ARBA00009368"/>
    </source>
</evidence>
<evidence type="ECO:0000256" key="6">
    <source>
        <dbReference type="SAM" id="Coils"/>
    </source>
</evidence>
<keyword evidence="10" id="KW-1185">Reference proteome</keyword>
<protein>
    <recommendedName>
        <fullName evidence="8">TAFII55 protein conserved region domain-containing protein</fullName>
    </recommendedName>
</protein>
<comment type="caution">
    <text evidence="9">The sequence shown here is derived from an EMBL/GenBank/DDBJ whole genome shotgun (WGS) entry which is preliminary data.</text>
</comment>
<dbReference type="AlphaFoldDB" id="A0AAD9T703"/>
<accession>A0AAD9T703</accession>
<keyword evidence="6" id="KW-0175">Coiled coil</keyword>
<dbReference type="SMART" id="SM01370">
    <property type="entry name" value="TAFII55_N"/>
    <property type="match status" value="1"/>
</dbReference>
<dbReference type="InterPro" id="IPR037817">
    <property type="entry name" value="TAF7"/>
</dbReference>
<dbReference type="Pfam" id="PF04658">
    <property type="entry name" value="TAFII55_N"/>
    <property type="match status" value="1"/>
</dbReference>
<evidence type="ECO:0000256" key="1">
    <source>
        <dbReference type="ARBA" id="ARBA00004123"/>
    </source>
</evidence>
<feature type="compositionally biased region" description="Acidic residues" evidence="7">
    <location>
        <begin position="459"/>
        <end position="477"/>
    </location>
</feature>
<dbReference type="CDD" id="cd08047">
    <property type="entry name" value="TAF7"/>
    <property type="match status" value="1"/>
</dbReference>
<feature type="compositionally biased region" description="Low complexity" evidence="7">
    <location>
        <begin position="39"/>
        <end position="49"/>
    </location>
</feature>
<feature type="coiled-coil region" evidence="6">
    <location>
        <begin position="485"/>
        <end position="535"/>
    </location>
</feature>
<evidence type="ECO:0000313" key="9">
    <source>
        <dbReference type="EMBL" id="KAK2629480.1"/>
    </source>
</evidence>
<feature type="compositionally biased region" description="Polar residues" evidence="7">
    <location>
        <begin position="60"/>
        <end position="71"/>
    </location>
</feature>
<evidence type="ECO:0000256" key="3">
    <source>
        <dbReference type="ARBA" id="ARBA00023015"/>
    </source>
</evidence>
<dbReference type="GO" id="GO:0005669">
    <property type="term" value="C:transcription factor TFIID complex"/>
    <property type="evidence" value="ECO:0007669"/>
    <property type="project" value="InterPro"/>
</dbReference>
<feature type="compositionally biased region" description="Acidic residues" evidence="7">
    <location>
        <begin position="163"/>
        <end position="172"/>
    </location>
</feature>
<feature type="region of interest" description="Disordered" evidence="7">
    <location>
        <begin position="1"/>
        <end position="172"/>
    </location>
</feature>
<proteinExistence type="inferred from homology"/>
<evidence type="ECO:0000256" key="7">
    <source>
        <dbReference type="SAM" id="MobiDB-lite"/>
    </source>
</evidence>
<dbReference type="PANTHER" id="PTHR12228:SF0">
    <property type="entry name" value="TATA-BOX BINDING PROTEIN ASSOCIATED FACTOR 7"/>
    <property type="match status" value="1"/>
</dbReference>
<feature type="compositionally biased region" description="Acidic residues" evidence="7">
    <location>
        <begin position="414"/>
        <end position="437"/>
    </location>
</feature>
<evidence type="ECO:0000256" key="4">
    <source>
        <dbReference type="ARBA" id="ARBA00023163"/>
    </source>
</evidence>
<keyword evidence="3" id="KW-0805">Transcription regulation</keyword>
<name>A0AAD9T703_9HELO</name>
<dbReference type="Proteomes" id="UP001285354">
    <property type="component" value="Unassembled WGS sequence"/>
</dbReference>
<evidence type="ECO:0000256" key="5">
    <source>
        <dbReference type="ARBA" id="ARBA00023242"/>
    </source>
</evidence>
<dbReference type="GO" id="GO:0051123">
    <property type="term" value="P:RNA polymerase II preinitiation complex assembly"/>
    <property type="evidence" value="ECO:0007669"/>
    <property type="project" value="TreeGrafter"/>
</dbReference>
<evidence type="ECO:0000259" key="8">
    <source>
        <dbReference type="SMART" id="SM01370"/>
    </source>
</evidence>
<feature type="domain" description="TAFII55 protein conserved region" evidence="8">
    <location>
        <begin position="176"/>
        <end position="338"/>
    </location>
</feature>
<dbReference type="PANTHER" id="PTHR12228">
    <property type="entry name" value="TRANSCRIPTION INITIATION FACTOR TFIID 55 KD SUBUNIT-RELATED"/>
    <property type="match status" value="1"/>
</dbReference>
<feature type="compositionally biased region" description="Basic residues" evidence="7">
    <location>
        <begin position="1"/>
        <end position="12"/>
    </location>
</feature>
<sequence length="543" mass="60104">MEAPKKKIKIQFKKTNTPAPETSSQSSQSQGYFSQAGLSQSDPSQSTPPSDAPFRKPTLKLNTKNSVSSASAPDIKPKKSKAGRAPKPSSKLIESRKRPRDNDTASEEEGATIKVQPPKKKLTIAIKPGGSKTPLSATSGATPVVLKPKFKGKPPKRNPGEGYDSEASDKEDDPAIEEEFILRMVPGEDCEYIRKAIHDKKIGAPKLSGGADVQMKFYHEHGRRAAVIVQGRIYAATLVDLPCIVEGMKSWDKRGWWKSADICQMLWVFQQVSSELEAKTVPLPSIIDPETYQYPHGLTAPMHNVRKRRFRKRITKDEIEKVENEVERLMQADKASIRSRYIIHDPDRDSRRESEPYSRDGSATPFRHSTQQQYSENEGEENDEEDDAEGEDDDGYYTNNQVTAQAGPSYGDVPDADDLEADLEAAMEANYEEEAEGEAATPFSTIDATPSGAIPSGDSGDESLEDSSDEGSEIDEEERARLKAIQGIREDIADMEKELLSQNAKLVATTNGILVKRIEDQMRKLKSEIQLKKSSIGEGEETE</sequence>
<dbReference type="GO" id="GO:0016251">
    <property type="term" value="F:RNA polymerase II general transcription initiation factor activity"/>
    <property type="evidence" value="ECO:0007669"/>
    <property type="project" value="TreeGrafter"/>
</dbReference>
<dbReference type="InterPro" id="IPR006751">
    <property type="entry name" value="TAFII55_prot_cons_reg"/>
</dbReference>
<comment type="similarity">
    <text evidence="2">Belongs to the TAF7 family.</text>
</comment>
<keyword evidence="5" id="KW-0539">Nucleus</keyword>
<feature type="compositionally biased region" description="Polar residues" evidence="7">
    <location>
        <begin position="397"/>
        <end position="406"/>
    </location>
</feature>
<reference evidence="9" key="1">
    <citation type="submission" date="2023-06" db="EMBL/GenBank/DDBJ databases">
        <title>Draft genome of Marssonina rosae.</title>
        <authorList>
            <person name="Cheng Q."/>
        </authorList>
    </citation>
    <scope>NUCLEOTIDE SEQUENCE</scope>
    <source>
        <strain evidence="9">R4</strain>
    </source>
</reference>
<evidence type="ECO:0000313" key="10">
    <source>
        <dbReference type="Proteomes" id="UP001285354"/>
    </source>
</evidence>
<feature type="compositionally biased region" description="Basic and acidic residues" evidence="7">
    <location>
        <begin position="342"/>
        <end position="358"/>
    </location>
</feature>
<feature type="region of interest" description="Disordered" evidence="7">
    <location>
        <begin position="340"/>
        <end position="480"/>
    </location>
</feature>
<feature type="compositionally biased region" description="Basic and acidic residues" evidence="7">
    <location>
        <begin position="93"/>
        <end position="103"/>
    </location>
</feature>
<feature type="compositionally biased region" description="Acidic residues" evidence="7">
    <location>
        <begin position="377"/>
        <end position="395"/>
    </location>
</feature>
<organism evidence="9 10">
    <name type="scientific">Diplocarpon rosae</name>
    <dbReference type="NCBI Taxonomy" id="946125"/>
    <lineage>
        <taxon>Eukaryota</taxon>
        <taxon>Fungi</taxon>
        <taxon>Dikarya</taxon>
        <taxon>Ascomycota</taxon>
        <taxon>Pezizomycotina</taxon>
        <taxon>Leotiomycetes</taxon>
        <taxon>Helotiales</taxon>
        <taxon>Drepanopezizaceae</taxon>
        <taxon>Diplocarpon</taxon>
    </lineage>
</organism>
<gene>
    <name evidence="9" type="ORF">QTJ16_000300</name>
</gene>
<comment type="subcellular location">
    <subcellularLocation>
        <location evidence="1">Nucleus</location>
    </subcellularLocation>
</comment>